<comment type="caution">
    <text evidence="1">The sequence shown here is derived from an EMBL/GenBank/DDBJ whole genome shotgun (WGS) entry which is preliminary data.</text>
</comment>
<sequence>MDDFLALLGDQAWKYAMRCAMHSGFAATSTYAIKQCSRLLPTIDDQKTCSELKTLQRLLDGKIKIISPAIDLVEFKSGRGNVFLDSALPLVKALQRDIAALGRQLEDVAIFQESQQQVNGKSKRRQEASAQESSEVIRDVKSLLDRIDREIPLLQLAITASGESLSTSLPPAISPSRLLQASTLLTVGDTHFAQNPTSPVQIGPAFNLSLYMLFIGHATASQQAGGSGVSTRQQMKYGLSESDPKPQWQEVLHKARVRLCRTPYRPNDSADQVPEYAYHLDIVEDLDDGRFHAEPAESSSHDGVRSAGIKETIAVSQLSKIFYTDSGKLLNISNDVNGGNNPILLIKRDIGPPTDAPHAGDSTNLTIKNSQMHQLTDNVPDEQSQIDQQIFGETLTKDQESILNHVDGQRRLKLPQYLDPAWMALEMFDEDEDDDQEDSDDGDADKGHEPAAPNQAQITFSSSSPKRNSIDAELESQVRNLSLEASRSAGNSPFTSPVAKRSIDPGPANKEDFVTRSPFGSIVTSLSLIEMLIRLASLQEFQQASHLSIPDHIMTYFLEETSNTIGVSGGLPHMSRSTPSP</sequence>
<dbReference type="Proteomes" id="UP001163324">
    <property type="component" value="Chromosome 4"/>
</dbReference>
<organism evidence="1 2">
    <name type="scientific">Trichothecium roseum</name>
    <dbReference type="NCBI Taxonomy" id="47278"/>
    <lineage>
        <taxon>Eukaryota</taxon>
        <taxon>Fungi</taxon>
        <taxon>Dikarya</taxon>
        <taxon>Ascomycota</taxon>
        <taxon>Pezizomycotina</taxon>
        <taxon>Sordariomycetes</taxon>
        <taxon>Hypocreomycetidae</taxon>
        <taxon>Hypocreales</taxon>
        <taxon>Hypocreales incertae sedis</taxon>
        <taxon>Trichothecium</taxon>
    </lineage>
</organism>
<evidence type="ECO:0000313" key="1">
    <source>
        <dbReference type="EMBL" id="KAI9900728.1"/>
    </source>
</evidence>
<dbReference type="EMBL" id="CM047943">
    <property type="protein sequence ID" value="KAI9900728.1"/>
    <property type="molecule type" value="Genomic_DNA"/>
</dbReference>
<reference evidence="1" key="1">
    <citation type="submission" date="2022-10" db="EMBL/GenBank/DDBJ databases">
        <title>Complete Genome of Trichothecium roseum strain YXFP-22015, a Plant Pathogen Isolated from Citrus.</title>
        <authorList>
            <person name="Wang Y."/>
            <person name="Zhu L."/>
        </authorList>
    </citation>
    <scope>NUCLEOTIDE SEQUENCE</scope>
    <source>
        <strain evidence="1">YXFP-22015</strain>
    </source>
</reference>
<protein>
    <submittedName>
        <fullName evidence="1">Uncharacterized protein</fullName>
    </submittedName>
</protein>
<gene>
    <name evidence="1" type="ORF">N3K66_004990</name>
</gene>
<accession>A0ACC0V2S8</accession>
<name>A0ACC0V2S8_9HYPO</name>
<evidence type="ECO:0000313" key="2">
    <source>
        <dbReference type="Proteomes" id="UP001163324"/>
    </source>
</evidence>
<proteinExistence type="predicted"/>
<keyword evidence="2" id="KW-1185">Reference proteome</keyword>